<proteinExistence type="predicted"/>
<dbReference type="AlphaFoldDB" id="A0AAW0CFJ2"/>
<organism evidence="3 4">
    <name type="scientific">Favolaschia claudopus</name>
    <dbReference type="NCBI Taxonomy" id="2862362"/>
    <lineage>
        <taxon>Eukaryota</taxon>
        <taxon>Fungi</taxon>
        <taxon>Dikarya</taxon>
        <taxon>Basidiomycota</taxon>
        <taxon>Agaricomycotina</taxon>
        <taxon>Agaricomycetes</taxon>
        <taxon>Agaricomycetidae</taxon>
        <taxon>Agaricales</taxon>
        <taxon>Marasmiineae</taxon>
        <taxon>Mycenaceae</taxon>
        <taxon>Favolaschia</taxon>
    </lineage>
</organism>
<dbReference type="SUPFAM" id="SSF51556">
    <property type="entry name" value="Metallo-dependent hydrolases"/>
    <property type="match status" value="1"/>
</dbReference>
<gene>
    <name evidence="3" type="ORF">R3P38DRAFT_2516016</name>
</gene>
<dbReference type="InterPro" id="IPR011059">
    <property type="entry name" value="Metal-dep_hydrolase_composite"/>
</dbReference>
<dbReference type="EMBL" id="JAWWNJ010000017">
    <property type="protein sequence ID" value="KAK7038322.1"/>
    <property type="molecule type" value="Genomic_DNA"/>
</dbReference>
<dbReference type="Gene3D" id="3.20.20.140">
    <property type="entry name" value="Metal-dependent hydrolases"/>
    <property type="match status" value="1"/>
</dbReference>
<keyword evidence="1 3" id="KW-0378">Hydrolase</keyword>
<dbReference type="Proteomes" id="UP001362999">
    <property type="component" value="Unassembled WGS sequence"/>
</dbReference>
<feature type="domain" description="Amidohydrolase-related" evidence="2">
    <location>
        <begin position="60"/>
        <end position="440"/>
    </location>
</feature>
<dbReference type="InterPro" id="IPR006680">
    <property type="entry name" value="Amidohydro-rel"/>
</dbReference>
<keyword evidence="4" id="KW-1185">Reference proteome</keyword>
<comment type="caution">
    <text evidence="3">The sequence shown here is derived from an EMBL/GenBank/DDBJ whole genome shotgun (WGS) entry which is preliminary data.</text>
</comment>
<sequence>MAPNSSIFLSNGTVLLHDRLDNINPVKADVLIIDNKIAKIAPSISPPSDATHLDCTGKLLAPGFVDTHHHLWQTQLKGRHADDIFIDYMVKGPFELSKKTYQAKFSSGSSVYSFFSPEDMFWGQMGGCLEAVDSGTTTVVDHAHMNYSAEHSSSALSATVASGIRSYFCYVPVPHAPATSLAPFEYGTNKAEWAASQLEDLAARQPFGDGRVRLGVAFDAFYLPKEFVVSLYERARGMGIKLFTTHYVQHALFGPRSFVKILHSCGLLKDDILLSHANNALPEDAELIVANGAHISSTPGTELQVGLGYPVSFRPDLHDVASLGIDCHSSSSGDMLAQMRIAVQNARGLFNQPFVEAGKAPRSLDITALQAFNLATIKGARAIGMGDEIGSIAEGKLADIVIYDAESPSMICGAEHDPVAAIVMHASVRDVDTVIVDGKIRKQGGKLVAVEMESTMAAEGKMEWRQIAAKLSQSRSRLEETLKTVDMESARKAAAQVMYVDEQNIVDHQ</sequence>
<dbReference type="PANTHER" id="PTHR43794">
    <property type="entry name" value="AMINOHYDROLASE SSNA-RELATED"/>
    <property type="match status" value="1"/>
</dbReference>
<dbReference type="SUPFAM" id="SSF51338">
    <property type="entry name" value="Composite domain of metallo-dependent hydrolases"/>
    <property type="match status" value="1"/>
</dbReference>
<reference evidence="3 4" key="1">
    <citation type="journal article" date="2024" name="J Genomics">
        <title>Draft genome sequencing and assembly of Favolaschia claudopus CIRM-BRFM 2984 isolated from oak limbs.</title>
        <authorList>
            <person name="Navarro D."/>
            <person name="Drula E."/>
            <person name="Chaduli D."/>
            <person name="Cazenave R."/>
            <person name="Ahrendt S."/>
            <person name="Wang J."/>
            <person name="Lipzen A."/>
            <person name="Daum C."/>
            <person name="Barry K."/>
            <person name="Grigoriev I.V."/>
            <person name="Favel A."/>
            <person name="Rosso M.N."/>
            <person name="Martin F."/>
        </authorList>
    </citation>
    <scope>NUCLEOTIDE SEQUENCE [LARGE SCALE GENOMIC DNA]</scope>
    <source>
        <strain evidence="3 4">CIRM-BRFM 2984</strain>
    </source>
</reference>
<evidence type="ECO:0000256" key="1">
    <source>
        <dbReference type="ARBA" id="ARBA00022801"/>
    </source>
</evidence>
<dbReference type="Gene3D" id="2.30.40.10">
    <property type="entry name" value="Urease, subunit C, domain 1"/>
    <property type="match status" value="1"/>
</dbReference>
<name>A0AAW0CFJ2_9AGAR</name>
<evidence type="ECO:0000259" key="2">
    <source>
        <dbReference type="Pfam" id="PF01979"/>
    </source>
</evidence>
<evidence type="ECO:0000313" key="4">
    <source>
        <dbReference type="Proteomes" id="UP001362999"/>
    </source>
</evidence>
<evidence type="ECO:0000313" key="3">
    <source>
        <dbReference type="EMBL" id="KAK7038322.1"/>
    </source>
</evidence>
<dbReference type="PANTHER" id="PTHR43794:SF11">
    <property type="entry name" value="AMIDOHYDROLASE-RELATED DOMAIN-CONTAINING PROTEIN"/>
    <property type="match status" value="1"/>
</dbReference>
<dbReference type="InterPro" id="IPR050287">
    <property type="entry name" value="MTA/SAH_deaminase"/>
</dbReference>
<protein>
    <submittedName>
        <fullName evidence="3">Metallo-dependent hydrolase</fullName>
    </submittedName>
</protein>
<dbReference type="Pfam" id="PF01979">
    <property type="entry name" value="Amidohydro_1"/>
    <property type="match status" value="1"/>
</dbReference>
<dbReference type="GO" id="GO:0016810">
    <property type="term" value="F:hydrolase activity, acting on carbon-nitrogen (but not peptide) bonds"/>
    <property type="evidence" value="ECO:0007669"/>
    <property type="project" value="InterPro"/>
</dbReference>
<dbReference type="InterPro" id="IPR032466">
    <property type="entry name" value="Metal_Hydrolase"/>
</dbReference>
<accession>A0AAW0CFJ2</accession>